<keyword evidence="5 15" id="KW-0645">Protease</keyword>
<comment type="subcellular location">
    <subcellularLocation>
        <location evidence="2">Cell membrane</location>
        <topology evidence="2">Multi-pass membrane protein</topology>
    </subcellularLocation>
</comment>
<evidence type="ECO:0000313" key="15">
    <source>
        <dbReference type="EMBL" id="MDQ0188443.1"/>
    </source>
</evidence>
<evidence type="ECO:0000256" key="1">
    <source>
        <dbReference type="ARBA" id="ARBA00001947"/>
    </source>
</evidence>
<evidence type="ECO:0000256" key="8">
    <source>
        <dbReference type="ARBA" id="ARBA00022801"/>
    </source>
</evidence>
<proteinExistence type="inferred from homology"/>
<evidence type="ECO:0000256" key="13">
    <source>
        <dbReference type="SAM" id="Phobius"/>
    </source>
</evidence>
<comment type="cofactor">
    <cofactor evidence="1">
        <name>Zn(2+)</name>
        <dbReference type="ChEBI" id="CHEBI:29105"/>
    </cofactor>
</comment>
<evidence type="ECO:0000256" key="6">
    <source>
        <dbReference type="ARBA" id="ARBA00022692"/>
    </source>
</evidence>
<dbReference type="PANTHER" id="PTHR35864">
    <property type="entry name" value="ZINC METALLOPROTEASE MJ0611-RELATED"/>
    <property type="match status" value="1"/>
</dbReference>
<keyword evidence="9" id="KW-0862">Zinc</keyword>
<feature type="transmembrane region" description="Helical" evidence="13">
    <location>
        <begin position="119"/>
        <end position="140"/>
    </location>
</feature>
<evidence type="ECO:0000256" key="7">
    <source>
        <dbReference type="ARBA" id="ARBA00022723"/>
    </source>
</evidence>
<accession>A0ABT9XDS7</accession>
<dbReference type="InterPro" id="IPR008915">
    <property type="entry name" value="Peptidase_M50"/>
</dbReference>
<comment type="caution">
    <text evidence="15">The sequence shown here is derived from an EMBL/GenBank/DDBJ whole genome shotgun (WGS) entry which is preliminary data.</text>
</comment>
<comment type="similarity">
    <text evidence="3">Belongs to the peptidase M50B family.</text>
</comment>
<evidence type="ECO:0000256" key="4">
    <source>
        <dbReference type="ARBA" id="ARBA00022475"/>
    </source>
</evidence>
<sequence>MFQNLFSQDFIFIFITVLVSLVIHEFAHAATADALGDKTARMSGRLTLNPLAHLEILGLIMIFFGPIGWARPVPVNPNHFRRPRLGMILTALAGPMSNLILALLCLALLNILFNSVGQFLGTLLYVGAYVNCNLCIFNLIPLPPLDGSRIVGNLLPPRQQLAYAKLEMYGPFILLLAFLLPPVQNDVFTPLFSWFHNLVFGVFGPIV</sequence>
<dbReference type="EMBL" id="JAUSTP010000001">
    <property type="protein sequence ID" value="MDQ0188443.1"/>
    <property type="molecule type" value="Genomic_DNA"/>
</dbReference>
<evidence type="ECO:0000256" key="10">
    <source>
        <dbReference type="ARBA" id="ARBA00022989"/>
    </source>
</evidence>
<feature type="transmembrane region" description="Helical" evidence="13">
    <location>
        <begin position="187"/>
        <end position="206"/>
    </location>
</feature>
<keyword evidence="4" id="KW-1003">Cell membrane</keyword>
<dbReference type="GO" id="GO:0006508">
    <property type="term" value="P:proteolysis"/>
    <property type="evidence" value="ECO:0007669"/>
    <property type="project" value="UniProtKB-KW"/>
</dbReference>
<dbReference type="InterPro" id="IPR052348">
    <property type="entry name" value="Metallopeptidase_M50B"/>
</dbReference>
<gene>
    <name evidence="15" type="ORF">J2S03_000247</name>
</gene>
<name>A0ABT9XDS7_9BACL</name>
<feature type="transmembrane region" description="Helical" evidence="13">
    <location>
        <begin position="85"/>
        <end position="113"/>
    </location>
</feature>
<evidence type="ECO:0000256" key="11">
    <source>
        <dbReference type="ARBA" id="ARBA00023049"/>
    </source>
</evidence>
<keyword evidence="7" id="KW-0479">Metal-binding</keyword>
<keyword evidence="8" id="KW-0378">Hydrolase</keyword>
<feature type="domain" description="Peptidase M50" evidence="14">
    <location>
        <begin position="121"/>
        <end position="168"/>
    </location>
</feature>
<dbReference type="Pfam" id="PF02163">
    <property type="entry name" value="Peptidase_M50"/>
    <property type="match status" value="1"/>
</dbReference>
<keyword evidence="6 13" id="KW-0812">Transmembrane</keyword>
<dbReference type="GO" id="GO:0008233">
    <property type="term" value="F:peptidase activity"/>
    <property type="evidence" value="ECO:0007669"/>
    <property type="project" value="UniProtKB-KW"/>
</dbReference>
<organism evidence="15 16">
    <name type="scientific">Alicyclobacillus cycloheptanicus</name>
    <dbReference type="NCBI Taxonomy" id="1457"/>
    <lineage>
        <taxon>Bacteria</taxon>
        <taxon>Bacillati</taxon>
        <taxon>Bacillota</taxon>
        <taxon>Bacilli</taxon>
        <taxon>Bacillales</taxon>
        <taxon>Alicyclobacillaceae</taxon>
        <taxon>Alicyclobacillus</taxon>
    </lineage>
</organism>
<evidence type="ECO:0000313" key="16">
    <source>
        <dbReference type="Proteomes" id="UP001232973"/>
    </source>
</evidence>
<dbReference type="PANTHER" id="PTHR35864:SF1">
    <property type="entry name" value="ZINC METALLOPROTEASE YWHC-RELATED"/>
    <property type="match status" value="1"/>
</dbReference>
<reference evidence="15 16" key="1">
    <citation type="submission" date="2023-07" db="EMBL/GenBank/DDBJ databases">
        <title>Genomic Encyclopedia of Type Strains, Phase IV (KMG-IV): sequencing the most valuable type-strain genomes for metagenomic binning, comparative biology and taxonomic classification.</title>
        <authorList>
            <person name="Goeker M."/>
        </authorList>
    </citation>
    <scope>NUCLEOTIDE SEQUENCE [LARGE SCALE GENOMIC DNA]</scope>
    <source>
        <strain evidence="15 16">DSM 4006</strain>
    </source>
</reference>
<evidence type="ECO:0000256" key="9">
    <source>
        <dbReference type="ARBA" id="ARBA00022833"/>
    </source>
</evidence>
<keyword evidence="10 13" id="KW-1133">Transmembrane helix</keyword>
<dbReference type="RefSeq" id="WP_274455843.1">
    <property type="nucleotide sequence ID" value="NZ_CP067097.1"/>
</dbReference>
<dbReference type="Proteomes" id="UP001232973">
    <property type="component" value="Unassembled WGS sequence"/>
</dbReference>
<evidence type="ECO:0000256" key="5">
    <source>
        <dbReference type="ARBA" id="ARBA00022670"/>
    </source>
</evidence>
<protein>
    <submittedName>
        <fullName evidence="15">Zn-dependent protease</fullName>
    </submittedName>
</protein>
<evidence type="ECO:0000256" key="2">
    <source>
        <dbReference type="ARBA" id="ARBA00004651"/>
    </source>
</evidence>
<keyword evidence="16" id="KW-1185">Reference proteome</keyword>
<evidence type="ECO:0000259" key="14">
    <source>
        <dbReference type="Pfam" id="PF02163"/>
    </source>
</evidence>
<keyword evidence="11" id="KW-0482">Metalloprotease</keyword>
<dbReference type="CDD" id="cd06158">
    <property type="entry name" value="S2P-M50_like_1"/>
    <property type="match status" value="1"/>
</dbReference>
<feature type="transmembrane region" description="Helical" evidence="13">
    <location>
        <begin position="161"/>
        <end position="181"/>
    </location>
</feature>
<keyword evidence="12 13" id="KW-0472">Membrane</keyword>
<dbReference type="InterPro" id="IPR044537">
    <property type="entry name" value="Rip2-like"/>
</dbReference>
<evidence type="ECO:0000256" key="3">
    <source>
        <dbReference type="ARBA" id="ARBA00007931"/>
    </source>
</evidence>
<feature type="transmembrane region" description="Helical" evidence="13">
    <location>
        <begin position="56"/>
        <end position="73"/>
    </location>
</feature>
<evidence type="ECO:0000256" key="12">
    <source>
        <dbReference type="ARBA" id="ARBA00023136"/>
    </source>
</evidence>